<keyword evidence="1" id="KW-0812">Transmembrane</keyword>
<gene>
    <name evidence="2" type="ORF">GRI65_14040</name>
</gene>
<dbReference type="Proteomes" id="UP000431922">
    <property type="component" value="Unassembled WGS sequence"/>
</dbReference>
<dbReference type="RefSeq" id="WP_160757212.1">
    <property type="nucleotide sequence ID" value="NZ_WTYL01000004.1"/>
</dbReference>
<reference evidence="2 3" key="1">
    <citation type="submission" date="2019-12" db="EMBL/GenBank/DDBJ databases">
        <title>Genomic-based taxomic classification of the family Erythrobacteraceae.</title>
        <authorList>
            <person name="Xu L."/>
        </authorList>
    </citation>
    <scope>NUCLEOTIDE SEQUENCE [LARGE SCALE GENOMIC DNA]</scope>
    <source>
        <strain evidence="2 3">KCTC 42453</strain>
    </source>
</reference>
<evidence type="ECO:0000256" key="1">
    <source>
        <dbReference type="SAM" id="Phobius"/>
    </source>
</evidence>
<dbReference type="EMBL" id="WTYL01000004">
    <property type="protein sequence ID" value="MXP45569.1"/>
    <property type="molecule type" value="Genomic_DNA"/>
</dbReference>
<keyword evidence="1" id="KW-0472">Membrane</keyword>
<keyword evidence="3" id="KW-1185">Reference proteome</keyword>
<evidence type="ECO:0000313" key="3">
    <source>
        <dbReference type="Proteomes" id="UP000431922"/>
    </source>
</evidence>
<feature type="transmembrane region" description="Helical" evidence="1">
    <location>
        <begin position="12"/>
        <end position="33"/>
    </location>
</feature>
<name>A0A845BDC4_9SPHN</name>
<keyword evidence="1" id="KW-1133">Transmembrane helix</keyword>
<dbReference type="InterPro" id="IPR008620">
    <property type="entry name" value="FixH"/>
</dbReference>
<evidence type="ECO:0000313" key="2">
    <source>
        <dbReference type="EMBL" id="MXP45569.1"/>
    </source>
</evidence>
<accession>A0A845BDC4</accession>
<evidence type="ECO:0008006" key="4">
    <source>
        <dbReference type="Google" id="ProtNLM"/>
    </source>
</evidence>
<proteinExistence type="predicted"/>
<sequence>MKTEFTGRHMWAVMICGFGVVIAVNFFMATLAVRGFGGVVVENSYVASQNFNGWLSAAREQERLGWSAEAVRQAGGNVRIVTTGVPGGAEVSVKFRRPLGQPETIDLGFDSVTPGEYVSSVPVPAGRWIARIEITAADERWTEEVRIE</sequence>
<dbReference type="Pfam" id="PF05751">
    <property type="entry name" value="FixH"/>
    <property type="match status" value="1"/>
</dbReference>
<organism evidence="2 3">
    <name type="scientific">Allopontixanthobacter sediminis</name>
    <dbReference type="NCBI Taxonomy" id="1689985"/>
    <lineage>
        <taxon>Bacteria</taxon>
        <taxon>Pseudomonadati</taxon>
        <taxon>Pseudomonadota</taxon>
        <taxon>Alphaproteobacteria</taxon>
        <taxon>Sphingomonadales</taxon>
        <taxon>Erythrobacteraceae</taxon>
        <taxon>Allopontixanthobacter</taxon>
    </lineage>
</organism>
<dbReference type="AlphaFoldDB" id="A0A845BDC4"/>
<comment type="caution">
    <text evidence="2">The sequence shown here is derived from an EMBL/GenBank/DDBJ whole genome shotgun (WGS) entry which is preliminary data.</text>
</comment>
<protein>
    <recommendedName>
        <fullName evidence="4">Nitrogen fixation protein FixH</fullName>
    </recommendedName>
</protein>
<dbReference type="OrthoDB" id="1495896at2"/>